<sequence length="64" mass="7511">MDIYQKYLEYISNQNERITVEDFLKKWKPTGEKILNELVSNKLITVDENNTIHLTDIGKVAKTI</sequence>
<dbReference type="RefSeq" id="WP_107786464.1">
    <property type="nucleotide sequence ID" value="NZ_QAOL01000008.1"/>
</dbReference>
<evidence type="ECO:0000313" key="2">
    <source>
        <dbReference type="Proteomes" id="UP000244110"/>
    </source>
</evidence>
<name>A0A2T5ISW6_9PROT</name>
<protein>
    <recommendedName>
        <fullName evidence="3">ArnR1-like winged helix-turn-helix domain-containing protein</fullName>
    </recommendedName>
</protein>
<evidence type="ECO:0008006" key="3">
    <source>
        <dbReference type="Google" id="ProtNLM"/>
    </source>
</evidence>
<gene>
    <name evidence="1" type="ORF">C8R28_1008124</name>
</gene>
<dbReference type="AlphaFoldDB" id="A0A2T5ISW6"/>
<proteinExistence type="predicted"/>
<reference evidence="1 2" key="1">
    <citation type="submission" date="2018-04" db="EMBL/GenBank/DDBJ databases">
        <title>Active sludge and wastewater microbial communities from Klosterneuburg, Austria.</title>
        <authorList>
            <person name="Wagner M."/>
        </authorList>
    </citation>
    <scope>NUCLEOTIDE SEQUENCE [LARGE SCALE GENOMIC DNA]</scope>
    <source>
        <strain evidence="1 2">Nm4</strain>
    </source>
</reference>
<organism evidence="1 2">
    <name type="scientific">Nitrosomonas ureae</name>
    <dbReference type="NCBI Taxonomy" id="44577"/>
    <lineage>
        <taxon>Bacteria</taxon>
        <taxon>Pseudomonadati</taxon>
        <taxon>Pseudomonadota</taxon>
        <taxon>Betaproteobacteria</taxon>
        <taxon>Nitrosomonadales</taxon>
        <taxon>Nitrosomonadaceae</taxon>
        <taxon>Nitrosomonas</taxon>
    </lineage>
</organism>
<dbReference type="Proteomes" id="UP000244110">
    <property type="component" value="Unassembled WGS sequence"/>
</dbReference>
<accession>A0A2T5ISW6</accession>
<dbReference type="EMBL" id="QAOL01000008">
    <property type="protein sequence ID" value="PTQ86929.1"/>
    <property type="molecule type" value="Genomic_DNA"/>
</dbReference>
<evidence type="ECO:0000313" key="1">
    <source>
        <dbReference type="EMBL" id="PTQ86929.1"/>
    </source>
</evidence>
<comment type="caution">
    <text evidence="1">The sequence shown here is derived from an EMBL/GenBank/DDBJ whole genome shotgun (WGS) entry which is preliminary data.</text>
</comment>